<dbReference type="SUPFAM" id="SSF48163">
    <property type="entry name" value="An anticodon-binding domain of class I aminoacyl-tRNA synthetases"/>
    <property type="match status" value="1"/>
</dbReference>
<organism evidence="7 8">
    <name type="scientific">Actinokineospora globicatena</name>
    <dbReference type="NCBI Taxonomy" id="103729"/>
    <lineage>
        <taxon>Bacteria</taxon>
        <taxon>Bacillati</taxon>
        <taxon>Actinomycetota</taxon>
        <taxon>Actinomycetes</taxon>
        <taxon>Pseudonocardiales</taxon>
        <taxon>Pseudonocardiaceae</taxon>
        <taxon>Actinokineospora</taxon>
    </lineage>
</organism>
<protein>
    <recommendedName>
        <fullName evidence="6">Aminoacyl-tRNA synthetase class I anticodon-binding domain-containing protein</fullName>
    </recommendedName>
</protein>
<evidence type="ECO:0000256" key="1">
    <source>
        <dbReference type="ARBA" id="ARBA00022598"/>
    </source>
</evidence>
<gene>
    <name evidence="7" type="ORF">Aglo03_60090</name>
</gene>
<evidence type="ECO:0000259" key="6">
    <source>
        <dbReference type="Pfam" id="PF19269"/>
    </source>
</evidence>
<keyword evidence="4" id="KW-0648">Protein biosynthesis</keyword>
<keyword evidence="3" id="KW-0067">ATP-binding</keyword>
<reference evidence="7" key="1">
    <citation type="submission" date="2023-02" db="EMBL/GenBank/DDBJ databases">
        <title>Actinokineospora globicatena NBRC 15670.</title>
        <authorList>
            <person name="Ichikawa N."/>
            <person name="Sato H."/>
            <person name="Tonouchi N."/>
        </authorList>
    </citation>
    <scope>NUCLEOTIDE SEQUENCE</scope>
    <source>
        <strain evidence="7">NBRC 15670</strain>
    </source>
</reference>
<keyword evidence="8" id="KW-1185">Reference proteome</keyword>
<evidence type="ECO:0000313" key="7">
    <source>
        <dbReference type="EMBL" id="GLW95193.1"/>
    </source>
</evidence>
<evidence type="ECO:0000313" key="8">
    <source>
        <dbReference type="Proteomes" id="UP001165042"/>
    </source>
</evidence>
<dbReference type="GO" id="GO:0004812">
    <property type="term" value="F:aminoacyl-tRNA ligase activity"/>
    <property type="evidence" value="ECO:0007669"/>
    <property type="project" value="UniProtKB-KW"/>
</dbReference>
<keyword evidence="2" id="KW-0547">Nucleotide-binding</keyword>
<feature type="domain" description="Aminoacyl-tRNA synthetase class I anticodon-binding" evidence="6">
    <location>
        <begin position="5"/>
        <end position="37"/>
    </location>
</feature>
<evidence type="ECO:0000256" key="3">
    <source>
        <dbReference type="ARBA" id="ARBA00022840"/>
    </source>
</evidence>
<dbReference type="Proteomes" id="UP001165042">
    <property type="component" value="Unassembled WGS sequence"/>
</dbReference>
<dbReference type="AlphaFoldDB" id="A0A9W6VDP0"/>
<dbReference type="GO" id="GO:0006412">
    <property type="term" value="P:translation"/>
    <property type="evidence" value="ECO:0007669"/>
    <property type="project" value="UniProtKB-KW"/>
</dbReference>
<proteinExistence type="predicted"/>
<dbReference type="RefSeq" id="WP_285613054.1">
    <property type="nucleotide sequence ID" value="NZ_BSSD01000012.1"/>
</dbReference>
<comment type="caution">
    <text evidence="7">The sequence shown here is derived from an EMBL/GenBank/DDBJ whole genome shotgun (WGS) entry which is preliminary data.</text>
</comment>
<evidence type="ECO:0000256" key="2">
    <source>
        <dbReference type="ARBA" id="ARBA00022741"/>
    </source>
</evidence>
<keyword evidence="1" id="KW-0436">Ligase</keyword>
<evidence type="ECO:0000256" key="4">
    <source>
        <dbReference type="ARBA" id="ARBA00022917"/>
    </source>
</evidence>
<name>A0A9W6VDP0_9PSEU</name>
<dbReference type="InterPro" id="IPR045462">
    <property type="entry name" value="aa-tRNA-synth_I_cd-bd"/>
</dbReference>
<dbReference type="EMBL" id="BSSD01000012">
    <property type="protein sequence ID" value="GLW95193.1"/>
    <property type="molecule type" value="Genomic_DNA"/>
</dbReference>
<dbReference type="Gene3D" id="1.10.10.350">
    <property type="match status" value="1"/>
</dbReference>
<dbReference type="InterPro" id="IPR008925">
    <property type="entry name" value="aa_tRNA-synth_I_cd-bd_sf"/>
</dbReference>
<dbReference type="GO" id="GO:0005524">
    <property type="term" value="F:ATP binding"/>
    <property type="evidence" value="ECO:0007669"/>
    <property type="project" value="UniProtKB-KW"/>
</dbReference>
<keyword evidence="5" id="KW-0030">Aminoacyl-tRNA synthetase</keyword>
<sequence length="40" mass="4244">MATRLVRVALTGSTRSPDLHAISQALGADEVLRRLRALAG</sequence>
<dbReference type="InterPro" id="IPR020751">
    <property type="entry name" value="aa-tRNA-synth_I_codon-bd_sub2"/>
</dbReference>
<dbReference type="Pfam" id="PF19269">
    <property type="entry name" value="Anticodon_2"/>
    <property type="match status" value="1"/>
</dbReference>
<evidence type="ECO:0000256" key="5">
    <source>
        <dbReference type="ARBA" id="ARBA00023146"/>
    </source>
</evidence>
<dbReference type="GO" id="GO:0000049">
    <property type="term" value="F:tRNA binding"/>
    <property type="evidence" value="ECO:0007669"/>
    <property type="project" value="InterPro"/>
</dbReference>
<accession>A0A9W6VDP0</accession>